<dbReference type="EMBL" id="BMGG01000009">
    <property type="protein sequence ID" value="GGC85359.1"/>
    <property type="molecule type" value="Genomic_DNA"/>
</dbReference>
<evidence type="ECO:0000313" key="3">
    <source>
        <dbReference type="Proteomes" id="UP000637002"/>
    </source>
</evidence>
<keyword evidence="3" id="KW-1185">Reference proteome</keyword>
<dbReference type="AlphaFoldDB" id="A0A916USB5"/>
<reference evidence="2" key="1">
    <citation type="journal article" date="2014" name="Int. J. Syst. Evol. Microbiol.">
        <title>Complete genome sequence of Corynebacterium casei LMG S-19264T (=DSM 44701T), isolated from a smear-ripened cheese.</title>
        <authorList>
            <consortium name="US DOE Joint Genome Institute (JGI-PGF)"/>
            <person name="Walter F."/>
            <person name="Albersmeier A."/>
            <person name="Kalinowski J."/>
            <person name="Ruckert C."/>
        </authorList>
    </citation>
    <scope>NUCLEOTIDE SEQUENCE</scope>
    <source>
        <strain evidence="2">CGMCC 1.12919</strain>
    </source>
</reference>
<feature type="signal peptide" evidence="1">
    <location>
        <begin position="1"/>
        <end position="19"/>
    </location>
</feature>
<organism evidence="2 3">
    <name type="scientific">Chelatococcus reniformis</name>
    <dbReference type="NCBI Taxonomy" id="1494448"/>
    <lineage>
        <taxon>Bacteria</taxon>
        <taxon>Pseudomonadati</taxon>
        <taxon>Pseudomonadota</taxon>
        <taxon>Alphaproteobacteria</taxon>
        <taxon>Hyphomicrobiales</taxon>
        <taxon>Chelatococcaceae</taxon>
        <taxon>Chelatococcus</taxon>
    </lineage>
</organism>
<evidence type="ECO:0000313" key="2">
    <source>
        <dbReference type="EMBL" id="GGC85359.1"/>
    </source>
</evidence>
<feature type="chain" id="PRO_5036834252" evidence="1">
    <location>
        <begin position="20"/>
        <end position="172"/>
    </location>
</feature>
<reference evidence="2" key="2">
    <citation type="submission" date="2020-09" db="EMBL/GenBank/DDBJ databases">
        <authorList>
            <person name="Sun Q."/>
            <person name="Zhou Y."/>
        </authorList>
    </citation>
    <scope>NUCLEOTIDE SEQUENCE</scope>
    <source>
        <strain evidence="2">CGMCC 1.12919</strain>
    </source>
</reference>
<proteinExistence type="predicted"/>
<accession>A0A916USB5</accession>
<comment type="caution">
    <text evidence="2">The sequence shown here is derived from an EMBL/GenBank/DDBJ whole genome shotgun (WGS) entry which is preliminary data.</text>
</comment>
<protein>
    <submittedName>
        <fullName evidence="2">Uncharacterized protein</fullName>
    </submittedName>
</protein>
<name>A0A916USB5_9HYPH</name>
<evidence type="ECO:0000256" key="1">
    <source>
        <dbReference type="SAM" id="SignalP"/>
    </source>
</evidence>
<dbReference type="Proteomes" id="UP000637002">
    <property type="component" value="Unassembled WGS sequence"/>
</dbReference>
<gene>
    <name evidence="2" type="ORF">GCM10010994_49060</name>
</gene>
<sequence length="172" mass="18393">MMAAIAALASMAAAGTSVAAEPRAVFQPVHFGAKGCRTDADPARIKPGEAWMRIWSCRGPGGVSIQFADEGNMVDVSVGGGAPVMFPARDEGFGPTVEWRLERGQPRSAIIRARRRDDTDWLLVFAIRDGKGCYAAKARSNRKARELADTIDGCADSRRVFGENGAVRRGGL</sequence>
<keyword evidence="1" id="KW-0732">Signal</keyword>